<protein>
    <submittedName>
        <fullName evidence="2">Unannotated protein</fullName>
    </submittedName>
</protein>
<organism evidence="2">
    <name type="scientific">freshwater metagenome</name>
    <dbReference type="NCBI Taxonomy" id="449393"/>
    <lineage>
        <taxon>unclassified sequences</taxon>
        <taxon>metagenomes</taxon>
        <taxon>ecological metagenomes</taxon>
    </lineage>
</organism>
<dbReference type="AlphaFoldDB" id="A0A6J7AUA5"/>
<name>A0A6J7AUA5_9ZZZZ</name>
<reference evidence="2" key="1">
    <citation type="submission" date="2020-05" db="EMBL/GenBank/DDBJ databases">
        <authorList>
            <person name="Chiriac C."/>
            <person name="Salcher M."/>
            <person name="Ghai R."/>
            <person name="Kavagutti S V."/>
        </authorList>
    </citation>
    <scope>NUCLEOTIDE SEQUENCE</scope>
</reference>
<dbReference type="EMBL" id="CAEZYR010000183">
    <property type="protein sequence ID" value="CAB4771186.1"/>
    <property type="molecule type" value="Genomic_DNA"/>
</dbReference>
<proteinExistence type="predicted"/>
<evidence type="ECO:0000313" key="2">
    <source>
        <dbReference type="EMBL" id="CAB4836532.1"/>
    </source>
</evidence>
<gene>
    <name evidence="1" type="ORF">UFOPK2754_03101</name>
    <name evidence="2" type="ORF">UFOPK3139_02976</name>
</gene>
<evidence type="ECO:0000313" key="1">
    <source>
        <dbReference type="EMBL" id="CAB4771186.1"/>
    </source>
</evidence>
<dbReference type="EMBL" id="CAFABA010000190">
    <property type="protein sequence ID" value="CAB4836532.1"/>
    <property type="molecule type" value="Genomic_DNA"/>
</dbReference>
<sequence>MDTNDIGSPEFTVVRKGYDQAEVRAFFAELSTSVQTCDIGLRAIETAARTEAARLIEEADRASSEVRERADSYAADKMASADLALAEAEVVHAEGLAAAQARAAEAVEQSERMLGAAEANAAARVAAAEEHARVRSAAILDRTKQRLQRLLDAETDVHIRLTAAMSSTLAPTGHPLERADEALLDLAFAEFFMSDIEHDESRAWILSDHAG</sequence>
<accession>A0A6J7AUA5</accession>